<organism evidence="6 7">
    <name type="scientific">Longibacter salinarum</name>
    <dbReference type="NCBI Taxonomy" id="1850348"/>
    <lineage>
        <taxon>Bacteria</taxon>
        <taxon>Pseudomonadati</taxon>
        <taxon>Rhodothermota</taxon>
        <taxon>Rhodothermia</taxon>
        <taxon>Rhodothermales</taxon>
        <taxon>Salisaetaceae</taxon>
        <taxon>Longibacter</taxon>
    </lineage>
</organism>
<keyword evidence="2" id="KW-0479">Metal-binding</keyword>
<keyword evidence="7" id="KW-1185">Reference proteome</keyword>
<evidence type="ECO:0000256" key="1">
    <source>
        <dbReference type="ARBA" id="ARBA00022485"/>
    </source>
</evidence>
<evidence type="ECO:0000256" key="3">
    <source>
        <dbReference type="ARBA" id="ARBA00023002"/>
    </source>
</evidence>
<dbReference type="RefSeq" id="WP_098074417.1">
    <property type="nucleotide sequence ID" value="NZ_PDEQ01000002.1"/>
</dbReference>
<keyword evidence="4" id="KW-0408">Iron</keyword>
<dbReference type="Gene3D" id="3.50.50.60">
    <property type="entry name" value="FAD/NAD(P)-binding domain"/>
    <property type="match status" value="1"/>
</dbReference>
<dbReference type="GO" id="GO:0016491">
    <property type="term" value="F:oxidoreductase activity"/>
    <property type="evidence" value="ECO:0007669"/>
    <property type="project" value="UniProtKB-KW"/>
</dbReference>
<evidence type="ECO:0000313" key="7">
    <source>
        <dbReference type="Proteomes" id="UP000220102"/>
    </source>
</evidence>
<keyword evidence="1" id="KW-0004">4Fe-4S</keyword>
<dbReference type="AlphaFoldDB" id="A0A2A8D0A5"/>
<dbReference type="Proteomes" id="UP000220102">
    <property type="component" value="Unassembled WGS sequence"/>
</dbReference>
<comment type="caution">
    <text evidence="6">The sequence shown here is derived from an EMBL/GenBank/DDBJ whole genome shotgun (WGS) entry which is preliminary data.</text>
</comment>
<dbReference type="Pfam" id="PF12831">
    <property type="entry name" value="FAD_oxidored"/>
    <property type="match status" value="1"/>
</dbReference>
<keyword evidence="3" id="KW-0560">Oxidoreductase</keyword>
<dbReference type="InterPro" id="IPR039650">
    <property type="entry name" value="HdrA-like"/>
</dbReference>
<evidence type="ECO:0000256" key="2">
    <source>
        <dbReference type="ARBA" id="ARBA00022723"/>
    </source>
</evidence>
<evidence type="ECO:0000256" key="4">
    <source>
        <dbReference type="ARBA" id="ARBA00023004"/>
    </source>
</evidence>
<evidence type="ECO:0000256" key="5">
    <source>
        <dbReference type="ARBA" id="ARBA00023014"/>
    </source>
</evidence>
<dbReference type="PANTHER" id="PTHR43498">
    <property type="entry name" value="FERREDOXIN:COB-COM HETERODISULFIDE REDUCTASE SUBUNIT A"/>
    <property type="match status" value="1"/>
</dbReference>
<protein>
    <submittedName>
        <fullName evidence="6">FAD-dependent oxidoreductase</fullName>
    </submittedName>
</protein>
<accession>A0A2A8D0A5</accession>
<dbReference type="PANTHER" id="PTHR43498:SF1">
    <property type="entry name" value="COB--COM HETERODISULFIDE REDUCTASE IRON-SULFUR SUBUNIT A"/>
    <property type="match status" value="1"/>
</dbReference>
<keyword evidence="5" id="KW-0411">Iron-sulfur</keyword>
<dbReference type="GO" id="GO:0051539">
    <property type="term" value="F:4 iron, 4 sulfur cluster binding"/>
    <property type="evidence" value="ECO:0007669"/>
    <property type="project" value="UniProtKB-KW"/>
</dbReference>
<dbReference type="InterPro" id="IPR036188">
    <property type="entry name" value="FAD/NAD-bd_sf"/>
</dbReference>
<dbReference type="GO" id="GO:0046872">
    <property type="term" value="F:metal ion binding"/>
    <property type="evidence" value="ECO:0007669"/>
    <property type="project" value="UniProtKB-KW"/>
</dbReference>
<reference evidence="6 7" key="1">
    <citation type="submission" date="2017-10" db="EMBL/GenBank/DDBJ databases">
        <title>Draft genome of Longibacter Salinarum.</title>
        <authorList>
            <person name="Goh K.M."/>
            <person name="Shamsir M.S."/>
            <person name="Lim S.W."/>
        </authorList>
    </citation>
    <scope>NUCLEOTIDE SEQUENCE [LARGE SCALE GENOMIC DNA]</scope>
    <source>
        <strain evidence="6 7">KCTC 52045</strain>
    </source>
</reference>
<proteinExistence type="predicted"/>
<dbReference type="EMBL" id="PDEQ01000002">
    <property type="protein sequence ID" value="PEN14237.1"/>
    <property type="molecule type" value="Genomic_DNA"/>
</dbReference>
<dbReference type="OrthoDB" id="668499at2"/>
<name>A0A2A8D0A5_9BACT</name>
<sequence>MKRRDFLRNAGLGLAGLAARPYVHGPWFQGRASRETDIVIFGGGAGGLCAGIQAARQGAEVVVLEPSPWVGGMLTAAGVSALDGNKYGAGGGLVHEFREALADHYGSIDALFTGWISLYCYEPHVGHGILKEMIAPLDTLTVLRGVEATGYERVGPRERRIRVTEADPAYGPPVCTDADQTITCSVFVDATEYGDGLKLAGIPYRLGRESQAQTGEEAAPETPDKEMQDLTYAATLVKQPGAEALPVSALDREHFDFFQCSTKLDCPNPDEKLLGHTVHSWERFITYAELPNNKVLLNWPHHANDFPSPVAMFEDRYYRRRHLAAAKQHTMQFVRYMQTELGHSEWQLATDEYPTADNLPPIPYIRESRRLVNDHVMKQSDVVPDGDNPRAPVIEDSIAVGDYFLDHHHSKHHLPPDCRLDEDFPDNEPFQVSPNVFFPENGDDSFLVGEKSIAVTHIVNGCTRLQPVVMLMGQAIGAIAAHAVSDGSAPADVPVPRVQESLLDAGCQLYIMYDVPTGHDLFRPVQNLALQGVLRADDPTRLHPDQPMPAEWAVKWATRAGMPDAVTTNETTDSLTQEDVSGRLAEALPMDYGSSSISRGAFVTALNSLTQ</sequence>
<dbReference type="SUPFAM" id="SSF51905">
    <property type="entry name" value="FAD/NAD(P)-binding domain"/>
    <property type="match status" value="1"/>
</dbReference>
<gene>
    <name evidence="6" type="ORF">CRI94_04145</name>
</gene>
<evidence type="ECO:0000313" key="6">
    <source>
        <dbReference type="EMBL" id="PEN14237.1"/>
    </source>
</evidence>